<protein>
    <recommendedName>
        <fullName evidence="4">Adhesin domain-containing protein</fullName>
    </recommendedName>
</protein>
<dbReference type="AlphaFoldDB" id="A0A1Y1CGT3"/>
<feature type="chain" id="PRO_5012192029" description="Adhesin domain-containing protein" evidence="1">
    <location>
        <begin position="21"/>
        <end position="348"/>
    </location>
</feature>
<reference evidence="2 3" key="1">
    <citation type="journal article" date="2018" name="Mar. Genomics">
        <title>Complete genome sequence of Marinifilaceae bacterium strain SPP2, isolated from the Antarctic marine sediment.</title>
        <authorList>
            <person name="Watanabe M."/>
            <person name="Kojima H."/>
            <person name="Fukui M."/>
        </authorList>
    </citation>
    <scope>NUCLEOTIDE SEQUENCE [LARGE SCALE GENOMIC DNA]</scope>
    <source>
        <strain evidence="2 3">SPP2</strain>
    </source>
</reference>
<accession>A0A1Y1CGT3</accession>
<proteinExistence type="predicted"/>
<organism evidence="2 3">
    <name type="scientific">Labilibaculum antarcticum</name>
    <dbReference type="NCBI Taxonomy" id="1717717"/>
    <lineage>
        <taxon>Bacteria</taxon>
        <taxon>Pseudomonadati</taxon>
        <taxon>Bacteroidota</taxon>
        <taxon>Bacteroidia</taxon>
        <taxon>Marinilabiliales</taxon>
        <taxon>Marinifilaceae</taxon>
        <taxon>Labilibaculum</taxon>
    </lineage>
</organism>
<dbReference type="Proteomes" id="UP000218267">
    <property type="component" value="Chromosome"/>
</dbReference>
<keyword evidence="1" id="KW-0732">Signal</keyword>
<reference evidence="3" key="2">
    <citation type="journal article" date="2020" name="Antonie Van Leeuwenhoek">
        <title>Labilibaculum antarcticum sp. nov., a novel facultative anaerobic, psychrotorelant bacterium isolated from marine sediment of Antarctica.</title>
        <authorList>
            <person name="Watanabe M."/>
            <person name="Kojima H."/>
            <person name="Fukui M."/>
        </authorList>
    </citation>
    <scope>NUCLEOTIDE SEQUENCE [LARGE SCALE GENOMIC DNA]</scope>
    <source>
        <strain evidence="3">SPP2</strain>
    </source>
</reference>
<evidence type="ECO:0008006" key="4">
    <source>
        <dbReference type="Google" id="ProtNLM"/>
    </source>
</evidence>
<feature type="signal peptide" evidence="1">
    <location>
        <begin position="1"/>
        <end position="20"/>
    </location>
</feature>
<evidence type="ECO:0000313" key="2">
    <source>
        <dbReference type="EMBL" id="BAX79490.1"/>
    </source>
</evidence>
<dbReference type="RefSeq" id="WP_096428390.1">
    <property type="nucleotide sequence ID" value="NZ_AP018042.1"/>
</dbReference>
<dbReference type="OrthoDB" id="1117657at2"/>
<evidence type="ECO:0000256" key="1">
    <source>
        <dbReference type="SAM" id="SignalP"/>
    </source>
</evidence>
<keyword evidence="3" id="KW-1185">Reference proteome</keyword>
<name>A0A1Y1CGT3_9BACT</name>
<dbReference type="EMBL" id="AP018042">
    <property type="protein sequence ID" value="BAX79490.1"/>
    <property type="molecule type" value="Genomic_DNA"/>
</dbReference>
<dbReference type="KEGG" id="mbas:ALGA_1104"/>
<gene>
    <name evidence="2" type="ORF">ALGA_1104</name>
</gene>
<evidence type="ECO:0000313" key="3">
    <source>
        <dbReference type="Proteomes" id="UP000218267"/>
    </source>
</evidence>
<sequence length="348" mass="39016">MRRLLFALLGICFFVGSANAITKHKKIEKTFESVENLKIESKFSKIQIKHWDKTEIKFEVLISVEGSNDEKTKKITDNININFTEGESQLTAETVMGDFFSLKKLTNSLFNKGEIKIQYTVQLPPNVNLDIIQKDGDVFLDSHDGNLTLDLTNGNFTAQSLNGENSLTITGCTFKAQKLSDSKLNVANSKVTIENANKLTGESRDSEFTIGVADNISMTSARDKFDIKELEYLYGSSNFSKVEISQMGGEVDYDQKFGHINIFNINNMFSFVKIDSKYGDVGLSFMAGAQIDYEINHKSVKFDNSKDFTLTNKATADKKTFVAKGRVGDKKAFSKLNIRANNCKIRLQ</sequence>